<evidence type="ECO:0000313" key="3">
    <source>
        <dbReference type="Proteomes" id="UP000601099"/>
    </source>
</evidence>
<protein>
    <submittedName>
        <fullName evidence="2">Uncharacterized protein</fullName>
    </submittedName>
</protein>
<reference evidence="2 3" key="1">
    <citation type="submission" date="2020-11" db="EMBL/GenBank/DDBJ databases">
        <title>Hymenobacter sp.</title>
        <authorList>
            <person name="Kim M.K."/>
        </authorList>
    </citation>
    <scope>NUCLEOTIDE SEQUENCE [LARGE SCALE GENOMIC DNA]</scope>
    <source>
        <strain evidence="2 3">BT594</strain>
    </source>
</reference>
<dbReference type="EMBL" id="JADWYK010000011">
    <property type="protein sequence ID" value="MBG8555194.1"/>
    <property type="molecule type" value="Genomic_DNA"/>
</dbReference>
<evidence type="ECO:0000256" key="1">
    <source>
        <dbReference type="SAM" id="SignalP"/>
    </source>
</evidence>
<feature type="signal peptide" evidence="1">
    <location>
        <begin position="1"/>
        <end position="21"/>
    </location>
</feature>
<evidence type="ECO:0000313" key="2">
    <source>
        <dbReference type="EMBL" id="MBG8555194.1"/>
    </source>
</evidence>
<gene>
    <name evidence="2" type="ORF">I5L79_16705</name>
</gene>
<feature type="chain" id="PRO_5045441763" evidence="1">
    <location>
        <begin position="22"/>
        <end position="155"/>
    </location>
</feature>
<keyword evidence="3" id="KW-1185">Reference proteome</keyword>
<name>A0ABS0L716_9BACT</name>
<dbReference type="PROSITE" id="PS51257">
    <property type="entry name" value="PROKAR_LIPOPROTEIN"/>
    <property type="match status" value="1"/>
</dbReference>
<proteinExistence type="predicted"/>
<dbReference type="RefSeq" id="WP_231403163.1">
    <property type="nucleotide sequence ID" value="NZ_JADWYK010000011.1"/>
</dbReference>
<comment type="caution">
    <text evidence="2">The sequence shown here is derived from an EMBL/GenBank/DDBJ whole genome shotgun (WGS) entry which is preliminary data.</text>
</comment>
<organism evidence="2 3">
    <name type="scientific">Hymenobacter guriensis</name>
    <dbReference type="NCBI Taxonomy" id="2793065"/>
    <lineage>
        <taxon>Bacteria</taxon>
        <taxon>Pseudomonadati</taxon>
        <taxon>Bacteroidota</taxon>
        <taxon>Cytophagia</taxon>
        <taxon>Cytophagales</taxon>
        <taxon>Hymenobacteraceae</taxon>
        <taxon>Hymenobacter</taxon>
    </lineage>
</organism>
<dbReference type="Proteomes" id="UP000601099">
    <property type="component" value="Unassembled WGS sequence"/>
</dbReference>
<accession>A0ABS0L716</accession>
<sequence>MRCVAQFHRVLLLVAVLAGFAGCGKKDDQPPVNSISIASITPKPGAKLTSSSTITAQLKYTLADSENSEYGYQVAILFKTNDPNSTSSINPNSVTVTDRKGTVTISYPVERVWNSPGFYAASHPLTCYFYLQRLTTNGGGQSSVIAKTDAQVYSE</sequence>
<keyword evidence="1" id="KW-0732">Signal</keyword>